<organism evidence="1 2">
    <name type="scientific">Paludibaculum fermentans</name>
    <dbReference type="NCBI Taxonomy" id="1473598"/>
    <lineage>
        <taxon>Bacteria</taxon>
        <taxon>Pseudomonadati</taxon>
        <taxon>Acidobacteriota</taxon>
        <taxon>Terriglobia</taxon>
        <taxon>Bryobacterales</taxon>
        <taxon>Bryobacteraceae</taxon>
        <taxon>Paludibaculum</taxon>
    </lineage>
</organism>
<evidence type="ECO:0000313" key="1">
    <source>
        <dbReference type="EMBL" id="QOY90025.1"/>
    </source>
</evidence>
<accession>A0A7S7SNE2</accession>
<name>A0A7S7SNE2_PALFE</name>
<gene>
    <name evidence="1" type="ORF">IRI77_08750</name>
</gene>
<dbReference type="RefSeq" id="WP_194451688.1">
    <property type="nucleotide sequence ID" value="NZ_CP063849.1"/>
</dbReference>
<dbReference type="Proteomes" id="UP000593892">
    <property type="component" value="Chromosome"/>
</dbReference>
<evidence type="ECO:0000313" key="2">
    <source>
        <dbReference type="Proteomes" id="UP000593892"/>
    </source>
</evidence>
<dbReference type="EMBL" id="CP063849">
    <property type="protein sequence ID" value="QOY90025.1"/>
    <property type="molecule type" value="Genomic_DNA"/>
</dbReference>
<reference evidence="1 2" key="1">
    <citation type="submission" date="2020-10" db="EMBL/GenBank/DDBJ databases">
        <title>Complete genome sequence of Paludibaculum fermentans P105T, a facultatively anaerobic acidobacterium capable of dissimilatory Fe(III) reduction.</title>
        <authorList>
            <person name="Dedysh S.N."/>
            <person name="Beletsky A.V."/>
            <person name="Kulichevskaya I.S."/>
            <person name="Mardanov A.V."/>
            <person name="Ravin N.V."/>
        </authorList>
    </citation>
    <scope>NUCLEOTIDE SEQUENCE [LARGE SCALE GENOMIC DNA]</scope>
    <source>
        <strain evidence="1 2">P105</strain>
    </source>
</reference>
<keyword evidence="2" id="KW-1185">Reference proteome</keyword>
<sequence length="248" mass="27545">MPIGRDIIAGVVIFGQMAACSHPAQLRDQWQTSERQLSFEKWLQRASAAPLIVLGRVLSVDKIGQPQRSHGDAQVKTELTRIRIDVEQEIKGAIPANPMEFYLFELSEESDVGAGVPAYIPVAGQRRIYFLRAEAGIYRSVGDVARYNLEVWNGAHEPGFCRGMSPGRCVSELLLVPVGIADVEAFVSGLWPSAYASGILSSPENTKELLDKLRKYPDARIVKGASETLQMLEQWWPSLKKENVHNDK</sequence>
<dbReference type="AlphaFoldDB" id="A0A7S7SNE2"/>
<proteinExistence type="predicted"/>
<dbReference type="KEGG" id="pfer:IRI77_08750"/>
<protein>
    <submittedName>
        <fullName evidence="1">Uncharacterized protein</fullName>
    </submittedName>
</protein>